<reference evidence="5" key="1">
    <citation type="submission" date="2017-01" db="EMBL/GenBank/DDBJ databases">
        <authorList>
            <person name="Wolfgang W.J."/>
            <person name="Cole J."/>
            <person name="Wroblewski D."/>
            <person name="Mcginnis J."/>
            <person name="Musser K.A."/>
        </authorList>
    </citation>
    <scope>NUCLEOTIDE SEQUENCE [LARGE SCALE GENOMIC DNA]</scope>
    <source>
        <strain evidence="5">DSM 19151</strain>
    </source>
</reference>
<keyword evidence="5" id="KW-1185">Reference proteome</keyword>
<dbReference type="SUPFAM" id="SSF53335">
    <property type="entry name" value="S-adenosyl-L-methionine-dependent methyltransferases"/>
    <property type="match status" value="1"/>
</dbReference>
<dbReference type="Proteomes" id="UP000193118">
    <property type="component" value="Unassembled WGS sequence"/>
</dbReference>
<evidence type="ECO:0000256" key="2">
    <source>
        <dbReference type="ARBA" id="ARBA00022679"/>
    </source>
</evidence>
<dbReference type="InterPro" id="IPR002935">
    <property type="entry name" value="SAM_O-MeTrfase"/>
</dbReference>
<dbReference type="Gene3D" id="3.40.50.150">
    <property type="entry name" value="Vaccinia Virus protein VP39"/>
    <property type="match status" value="1"/>
</dbReference>
<keyword evidence="3" id="KW-0949">S-adenosyl-L-methionine</keyword>
<dbReference type="CDD" id="cd02440">
    <property type="entry name" value="AdoMet_MTases"/>
    <property type="match status" value="1"/>
</dbReference>
<sequence length="194" mass="21458">MNSERRAYLEQLYQSYRREDAAQTDRLQRWRSIEPESAQFLALLVLAKRAQNVLEIGTSGGYSTLWLADALEQTGGRLATLEIEAERQQAAMRHLVANGLQNGVQAVCGDAGAFLADNREVYDLILLDAERPAYCGYWPHLADALAEAGSTLVVDNVLSHAEQVADFIRLVAADQRFTHSILPVGAGLMMVVRQ</sequence>
<dbReference type="PROSITE" id="PS51682">
    <property type="entry name" value="SAM_OMT_I"/>
    <property type="match status" value="1"/>
</dbReference>
<dbReference type="GO" id="GO:0032259">
    <property type="term" value="P:methylation"/>
    <property type="evidence" value="ECO:0007669"/>
    <property type="project" value="UniProtKB-KW"/>
</dbReference>
<dbReference type="OrthoDB" id="9799672at2"/>
<name>A0A1X3DA86_9NEIS</name>
<gene>
    <name evidence="4" type="ORF">BWD09_06430</name>
</gene>
<dbReference type="Pfam" id="PF01596">
    <property type="entry name" value="Methyltransf_3"/>
    <property type="match status" value="1"/>
</dbReference>
<evidence type="ECO:0000256" key="1">
    <source>
        <dbReference type="ARBA" id="ARBA00022603"/>
    </source>
</evidence>
<proteinExistence type="predicted"/>
<accession>A0A1X3DA86</accession>
<dbReference type="AlphaFoldDB" id="A0A1X3DA86"/>
<keyword evidence="1 4" id="KW-0489">Methyltransferase</keyword>
<dbReference type="RefSeq" id="WP_085365885.1">
    <property type="nucleotide sequence ID" value="NZ_CAUJPZ010000029.1"/>
</dbReference>
<protein>
    <submittedName>
        <fullName evidence="4">Methyltransferase</fullName>
    </submittedName>
</protein>
<evidence type="ECO:0000313" key="4">
    <source>
        <dbReference type="EMBL" id="OSI16859.1"/>
    </source>
</evidence>
<dbReference type="InterPro" id="IPR029063">
    <property type="entry name" value="SAM-dependent_MTases_sf"/>
</dbReference>
<evidence type="ECO:0000313" key="5">
    <source>
        <dbReference type="Proteomes" id="UP000193118"/>
    </source>
</evidence>
<dbReference type="STRING" id="194197.BWD09_06430"/>
<dbReference type="GO" id="GO:0008171">
    <property type="term" value="F:O-methyltransferase activity"/>
    <property type="evidence" value="ECO:0007669"/>
    <property type="project" value="InterPro"/>
</dbReference>
<comment type="caution">
    <text evidence="4">The sequence shown here is derived from an EMBL/GenBank/DDBJ whole genome shotgun (WGS) entry which is preliminary data.</text>
</comment>
<dbReference type="PANTHER" id="PTHR43167:SF1">
    <property type="entry name" value="PUTATIVE (AFU_ORTHOLOGUE AFUA_6G01830)-RELATED"/>
    <property type="match status" value="1"/>
</dbReference>
<dbReference type="EMBL" id="MTBO01000013">
    <property type="protein sequence ID" value="OSI16859.1"/>
    <property type="molecule type" value="Genomic_DNA"/>
</dbReference>
<dbReference type="GeneID" id="94580868"/>
<organism evidence="4 5">
    <name type="scientific">Neisseria dentiae</name>
    <dbReference type="NCBI Taxonomy" id="194197"/>
    <lineage>
        <taxon>Bacteria</taxon>
        <taxon>Pseudomonadati</taxon>
        <taxon>Pseudomonadota</taxon>
        <taxon>Betaproteobacteria</taxon>
        <taxon>Neisseriales</taxon>
        <taxon>Neisseriaceae</taxon>
        <taxon>Neisseria</taxon>
    </lineage>
</organism>
<keyword evidence="2 4" id="KW-0808">Transferase</keyword>
<dbReference type="PANTHER" id="PTHR43167">
    <property type="entry name" value="PUTATIVE (AFU_ORTHOLOGUE AFUA_6G01830)-RELATED"/>
    <property type="match status" value="1"/>
</dbReference>
<evidence type="ECO:0000256" key="3">
    <source>
        <dbReference type="ARBA" id="ARBA00022691"/>
    </source>
</evidence>